<dbReference type="Proteomes" id="UP000198460">
    <property type="component" value="Unassembled WGS sequence"/>
</dbReference>
<feature type="region of interest" description="Disordered" evidence="1">
    <location>
        <begin position="23"/>
        <end position="47"/>
    </location>
</feature>
<protein>
    <submittedName>
        <fullName evidence="2">Uncharacterized protein</fullName>
    </submittedName>
</protein>
<proteinExistence type="predicted"/>
<evidence type="ECO:0000256" key="1">
    <source>
        <dbReference type="SAM" id="MobiDB-lite"/>
    </source>
</evidence>
<reference evidence="2 3" key="1">
    <citation type="submission" date="2017-04" db="EMBL/GenBank/DDBJ databases">
        <authorList>
            <person name="Afonso C.L."/>
            <person name="Miller P.J."/>
            <person name="Scott M.A."/>
            <person name="Spackman E."/>
            <person name="Goraichik I."/>
            <person name="Dimitrov K.M."/>
            <person name="Suarez D.L."/>
            <person name="Swayne D.E."/>
        </authorList>
    </citation>
    <scope>NUCLEOTIDE SEQUENCE [LARGE SCALE GENOMIC DNA]</scope>
    <source>
        <strain evidence="2">LMG 28154</strain>
    </source>
</reference>
<name>A0A238H8M0_9BURK</name>
<dbReference type="EMBL" id="FXAN01000078">
    <property type="protein sequence ID" value="SMG01628.1"/>
    <property type="molecule type" value="Genomic_DNA"/>
</dbReference>
<gene>
    <name evidence="2" type="ORF">BSIN_4511</name>
</gene>
<sequence length="47" mass="5037">MFSPYRSGGAIAPRIGVHVHPKMHARHPAGTAFRTTKPGKPRAGAFL</sequence>
<dbReference type="AlphaFoldDB" id="A0A238H8M0"/>
<accession>A0A238H8M0</accession>
<evidence type="ECO:0000313" key="3">
    <source>
        <dbReference type="Proteomes" id="UP000198460"/>
    </source>
</evidence>
<evidence type="ECO:0000313" key="2">
    <source>
        <dbReference type="EMBL" id="SMG01628.1"/>
    </source>
</evidence>
<organism evidence="2 3">
    <name type="scientific">Burkholderia singularis</name>
    <dbReference type="NCBI Taxonomy" id="1503053"/>
    <lineage>
        <taxon>Bacteria</taxon>
        <taxon>Pseudomonadati</taxon>
        <taxon>Pseudomonadota</taxon>
        <taxon>Betaproteobacteria</taxon>
        <taxon>Burkholderiales</taxon>
        <taxon>Burkholderiaceae</taxon>
        <taxon>Burkholderia</taxon>
        <taxon>pseudomallei group</taxon>
    </lineage>
</organism>